<gene>
    <name evidence="1" type="ORF">SCA03_58840</name>
</gene>
<accession>A0A4Y3R9B4</accession>
<comment type="caution">
    <text evidence="1">The sequence shown here is derived from an EMBL/GenBank/DDBJ whole genome shotgun (WGS) entry which is preliminary data.</text>
</comment>
<dbReference type="Proteomes" id="UP000319210">
    <property type="component" value="Unassembled WGS sequence"/>
</dbReference>
<protein>
    <submittedName>
        <fullName evidence="1">Uncharacterized protein</fullName>
    </submittedName>
</protein>
<keyword evidence="2" id="KW-1185">Reference proteome</keyword>
<organism evidence="1 2">
    <name type="scientific">Streptomyces cacaoi</name>
    <dbReference type="NCBI Taxonomy" id="1898"/>
    <lineage>
        <taxon>Bacteria</taxon>
        <taxon>Bacillati</taxon>
        <taxon>Actinomycetota</taxon>
        <taxon>Actinomycetes</taxon>
        <taxon>Kitasatosporales</taxon>
        <taxon>Streptomycetaceae</taxon>
        <taxon>Streptomyces</taxon>
    </lineage>
</organism>
<dbReference type="OrthoDB" id="583417at2"/>
<proteinExistence type="predicted"/>
<evidence type="ECO:0000313" key="1">
    <source>
        <dbReference type="EMBL" id="GEB53333.1"/>
    </source>
</evidence>
<evidence type="ECO:0000313" key="2">
    <source>
        <dbReference type="Proteomes" id="UP000319210"/>
    </source>
</evidence>
<reference evidence="1 2" key="1">
    <citation type="submission" date="2019-06" db="EMBL/GenBank/DDBJ databases">
        <title>Whole genome shotgun sequence of Streptomyces cacaoi subsp. cacaoi NBRC 12748.</title>
        <authorList>
            <person name="Hosoyama A."/>
            <person name="Uohara A."/>
            <person name="Ohji S."/>
            <person name="Ichikawa N."/>
        </authorList>
    </citation>
    <scope>NUCLEOTIDE SEQUENCE [LARGE SCALE GENOMIC DNA]</scope>
    <source>
        <strain evidence="1 2">NBRC 12748</strain>
    </source>
</reference>
<sequence length="190" mass="21119">MMHSVESLEKELARLRCRPRAEAATPVLGEFMVDVAGEPAPYVDRVRAVLSAAVALGATSEFEDQDLPVESIPGWFIAVSSGPGGNPPEFSRNGRDLYVSYTGWVPWDIQDWLYRFAPEEESRGWEWWDATLVGLSRVRVWVDCWGESFFGCEELRWLLCTAGAVHVDGPAVRDVEDWAAEAKDGPADAT</sequence>
<name>A0A4Y3R9B4_STRCI</name>
<dbReference type="AlphaFoldDB" id="A0A4Y3R9B4"/>
<dbReference type="EMBL" id="BJMM01000048">
    <property type="protein sequence ID" value="GEB53333.1"/>
    <property type="molecule type" value="Genomic_DNA"/>
</dbReference>